<sequence length="368" mass="40930">MLYKDVSDQLREAIISKKYPENSKLPTVQELCAQYDVSAITIRRALDLLRKQGYITRQPRIGTTVISSNPENGFVDPERLPTIAVIMTGFADSFGTPLLEGALEQARNNAHILLSKSSGSDAIEEQEIDSAIQAKVDGLILLPSDSEFIPASILNLISQKFPVTIIDRVFHDVPIATVSSDNLTASRDATSHLFSLGHRNIAFISSGGHASSNISRRRGWELAHASASISLDEELFLGNLKSTLPGSSQAEEEEDVEKLIRFFSEHPQITACIVAEYNIALLSRLALERLHRRIPEDISVICFDHNSYAFDSQLFRFTHVEQQQAELGRLAIQLTLRQIRQGPSTEQILLPTHLVLGQSTREISLEHR</sequence>
<dbReference type="PRINTS" id="PR00035">
    <property type="entry name" value="HTHGNTR"/>
</dbReference>
<dbReference type="InterPro" id="IPR046335">
    <property type="entry name" value="LacI/GalR-like_sensor"/>
</dbReference>
<dbReference type="PROSITE" id="PS50949">
    <property type="entry name" value="HTH_GNTR"/>
    <property type="match status" value="1"/>
</dbReference>
<evidence type="ECO:0000259" key="5">
    <source>
        <dbReference type="PROSITE" id="PS50949"/>
    </source>
</evidence>
<dbReference type="SUPFAM" id="SSF53822">
    <property type="entry name" value="Periplasmic binding protein-like I"/>
    <property type="match status" value="1"/>
</dbReference>
<evidence type="ECO:0000256" key="1">
    <source>
        <dbReference type="ARBA" id="ARBA00022491"/>
    </source>
</evidence>
<evidence type="ECO:0000313" key="8">
    <source>
        <dbReference type="EMBL" id="XDS49893.1"/>
    </source>
</evidence>
<dbReference type="SMART" id="SM00345">
    <property type="entry name" value="HTH_GNTR"/>
    <property type="match status" value="1"/>
</dbReference>
<evidence type="ECO:0000256" key="2">
    <source>
        <dbReference type="ARBA" id="ARBA00023015"/>
    </source>
</evidence>
<name>A0AB39UD31_9BIFI</name>
<dbReference type="CDD" id="cd06267">
    <property type="entry name" value="PBP1_LacI_sugar_binding-like"/>
    <property type="match status" value="1"/>
</dbReference>
<dbReference type="Pfam" id="PF13377">
    <property type="entry name" value="Peripla_BP_3"/>
    <property type="match status" value="1"/>
</dbReference>
<evidence type="ECO:0000313" key="7">
    <source>
        <dbReference type="EMBL" id="XDS48664.1"/>
    </source>
</evidence>
<dbReference type="GO" id="GO:0000976">
    <property type="term" value="F:transcription cis-regulatory region binding"/>
    <property type="evidence" value="ECO:0007669"/>
    <property type="project" value="TreeGrafter"/>
</dbReference>
<dbReference type="KEGG" id="bfk:QN062_05600"/>
<organism evidence="6">
    <name type="scientific">Bifidobacterium fermentum</name>
    <dbReference type="NCBI Taxonomy" id="3059035"/>
    <lineage>
        <taxon>Bacteria</taxon>
        <taxon>Bacillati</taxon>
        <taxon>Actinomycetota</taxon>
        <taxon>Actinomycetes</taxon>
        <taxon>Bifidobacteriales</taxon>
        <taxon>Bifidobacteriaceae</taxon>
        <taxon>Bifidobacterium</taxon>
    </lineage>
</organism>
<dbReference type="EMBL" id="CP129683">
    <property type="protein sequence ID" value="XDS49893.1"/>
    <property type="molecule type" value="Genomic_DNA"/>
</dbReference>
<dbReference type="EMBL" id="CP129682">
    <property type="protein sequence ID" value="XDS48664.1"/>
    <property type="molecule type" value="Genomic_DNA"/>
</dbReference>
<dbReference type="Gene3D" id="3.40.50.2300">
    <property type="match status" value="2"/>
</dbReference>
<dbReference type="Pfam" id="PF00392">
    <property type="entry name" value="GntR"/>
    <property type="match status" value="1"/>
</dbReference>
<evidence type="ECO:0000256" key="4">
    <source>
        <dbReference type="ARBA" id="ARBA00023163"/>
    </source>
</evidence>
<feature type="domain" description="HTH gntR-type" evidence="5">
    <location>
        <begin position="1"/>
        <end position="68"/>
    </location>
</feature>
<dbReference type="GO" id="GO:0003700">
    <property type="term" value="F:DNA-binding transcription factor activity"/>
    <property type="evidence" value="ECO:0007669"/>
    <property type="project" value="InterPro"/>
</dbReference>
<evidence type="ECO:0000313" key="6">
    <source>
        <dbReference type="EMBL" id="XDS46633.1"/>
    </source>
</evidence>
<dbReference type="InterPro" id="IPR036390">
    <property type="entry name" value="WH_DNA-bd_sf"/>
</dbReference>
<evidence type="ECO:0000256" key="3">
    <source>
        <dbReference type="ARBA" id="ARBA00023125"/>
    </source>
</evidence>
<dbReference type="AlphaFoldDB" id="A0AB39UD31"/>
<dbReference type="RefSeq" id="WP_369340864.1">
    <property type="nucleotide sequence ID" value="NZ_CP129675.1"/>
</dbReference>
<protein>
    <submittedName>
        <fullName evidence="6">GntR family transcriptional regulator</fullName>
    </submittedName>
</protein>
<dbReference type="Gene3D" id="1.10.10.10">
    <property type="entry name" value="Winged helix-like DNA-binding domain superfamily/Winged helix DNA-binding domain"/>
    <property type="match status" value="1"/>
</dbReference>
<dbReference type="InterPro" id="IPR036388">
    <property type="entry name" value="WH-like_DNA-bd_sf"/>
</dbReference>
<accession>A0AB39UD31</accession>
<dbReference type="PANTHER" id="PTHR30146:SF95">
    <property type="entry name" value="RIBOSE OPERON REPRESSOR"/>
    <property type="match status" value="1"/>
</dbReference>
<dbReference type="InterPro" id="IPR000524">
    <property type="entry name" value="Tscrpt_reg_HTH_GntR"/>
</dbReference>
<keyword evidence="1" id="KW-0678">Repressor</keyword>
<gene>
    <name evidence="8" type="ORF">QN062_05600</name>
    <name evidence="7" type="ORF">QN216_10210</name>
    <name evidence="6" type="ORF">QN217_00265</name>
</gene>
<reference evidence="6" key="1">
    <citation type="submission" date="2023-07" db="EMBL/GenBank/DDBJ databases">
        <title>Bifidobacterium aquikefiriaerophilum sp. nov. and Bifidobacterium eccum sp. nov., isolated from water kefir.</title>
        <authorList>
            <person name="Breselge S."/>
            <person name="Bellassi P."/>
            <person name="Barcenilla C."/>
            <person name="Alvarez-Ordonez A."/>
            <person name="Morelli L."/>
            <person name="Cotter P.D."/>
        </authorList>
    </citation>
    <scope>NUCLEOTIDE SEQUENCE</scope>
    <source>
        <strain evidence="8">WK012_4_13</strain>
        <strain evidence="7">WK013_4_14</strain>
        <strain evidence="6">WK048_4_13</strain>
    </source>
</reference>
<keyword evidence="2" id="KW-0805">Transcription regulation</keyword>
<dbReference type="CDD" id="cd07377">
    <property type="entry name" value="WHTH_GntR"/>
    <property type="match status" value="1"/>
</dbReference>
<dbReference type="InterPro" id="IPR028082">
    <property type="entry name" value="Peripla_BP_I"/>
</dbReference>
<dbReference type="PANTHER" id="PTHR30146">
    <property type="entry name" value="LACI-RELATED TRANSCRIPTIONAL REPRESSOR"/>
    <property type="match status" value="1"/>
</dbReference>
<proteinExistence type="predicted"/>
<keyword evidence="3" id="KW-0238">DNA-binding</keyword>
<keyword evidence="4" id="KW-0804">Transcription</keyword>
<dbReference type="SUPFAM" id="SSF46785">
    <property type="entry name" value="Winged helix' DNA-binding domain"/>
    <property type="match status" value="1"/>
</dbReference>
<dbReference type="EMBL" id="CP129675">
    <property type="protein sequence ID" value="XDS46633.1"/>
    <property type="molecule type" value="Genomic_DNA"/>
</dbReference>